<dbReference type="Pfam" id="PF03067">
    <property type="entry name" value="LPMO_10"/>
    <property type="match status" value="1"/>
</dbReference>
<organism evidence="3 5">
    <name type="scientific">Adineta steineri</name>
    <dbReference type="NCBI Taxonomy" id="433720"/>
    <lineage>
        <taxon>Eukaryota</taxon>
        <taxon>Metazoa</taxon>
        <taxon>Spiralia</taxon>
        <taxon>Gnathifera</taxon>
        <taxon>Rotifera</taxon>
        <taxon>Eurotatoria</taxon>
        <taxon>Bdelloidea</taxon>
        <taxon>Adinetida</taxon>
        <taxon>Adinetidae</taxon>
        <taxon>Adineta</taxon>
    </lineage>
</organism>
<comment type="caution">
    <text evidence="3">The sequence shown here is derived from an EMBL/GenBank/DDBJ whole genome shotgun (WGS) entry which is preliminary data.</text>
</comment>
<dbReference type="Proteomes" id="UP000663891">
    <property type="component" value="Unassembled WGS sequence"/>
</dbReference>
<dbReference type="Proteomes" id="UP000663881">
    <property type="component" value="Unassembled WGS sequence"/>
</dbReference>
<feature type="domain" description="Chitin-binding type-4" evidence="2">
    <location>
        <begin position="23"/>
        <end position="214"/>
    </location>
</feature>
<dbReference type="OrthoDB" id="64893at2759"/>
<feature type="chain" id="PRO_5035597269" description="Chitin-binding type-4 domain-containing protein" evidence="1">
    <location>
        <begin position="23"/>
        <end position="298"/>
    </location>
</feature>
<dbReference type="InterPro" id="IPR004302">
    <property type="entry name" value="Cellulose/chitin-bd_N"/>
</dbReference>
<feature type="signal peptide" evidence="1">
    <location>
        <begin position="1"/>
        <end position="22"/>
    </location>
</feature>
<accession>A0A813S952</accession>
<evidence type="ECO:0000259" key="2">
    <source>
        <dbReference type="Pfam" id="PF03067"/>
    </source>
</evidence>
<proteinExistence type="predicted"/>
<gene>
    <name evidence="4" type="ORF">OKA104_LOCUS9193</name>
    <name evidence="3" type="ORF">VCS650_LOCUS3541</name>
</gene>
<evidence type="ECO:0000313" key="5">
    <source>
        <dbReference type="Proteomes" id="UP000663891"/>
    </source>
</evidence>
<dbReference type="EMBL" id="CAJOAY010000385">
    <property type="protein sequence ID" value="CAF3650924.1"/>
    <property type="molecule type" value="Genomic_DNA"/>
</dbReference>
<dbReference type="EMBL" id="CAJNON010000019">
    <property type="protein sequence ID" value="CAF0791954.1"/>
    <property type="molecule type" value="Genomic_DNA"/>
</dbReference>
<evidence type="ECO:0000256" key="1">
    <source>
        <dbReference type="SAM" id="SignalP"/>
    </source>
</evidence>
<evidence type="ECO:0000313" key="4">
    <source>
        <dbReference type="EMBL" id="CAF3650924.1"/>
    </source>
</evidence>
<name>A0A813S952_9BILA</name>
<keyword evidence="1" id="KW-0732">Signal</keyword>
<sequence length="298" mass="33160">MLYSSLILIFIQYFYIFEQCHGHGYLADPPARSSAWLFDADFATCCQYYNHAQMSCGGAYYQWAVQGGKCSICGEAHDIKPRLLGRGDAMYLGKIVRTYIQGSFIPVTVVLTANHRGVFEFRLCNIEKNNLNEDATQSCLDLNLLNIVHGSTKYFVEATFTTIHVNVSLPASLTCDHCVFQWKYITGNSWGVANGKACVGCGEKNEEFYGCSDIAIRKTTDPIIELPPPSTQNVTKTPEISRKCVVAVTFSRSFDLTALVGQYCHTICSNNCASDKDKETVELLEACRKSCDKLCTCK</sequence>
<protein>
    <recommendedName>
        <fullName evidence="2">Chitin-binding type-4 domain-containing protein</fullName>
    </recommendedName>
</protein>
<reference evidence="3" key="1">
    <citation type="submission" date="2021-02" db="EMBL/GenBank/DDBJ databases">
        <authorList>
            <person name="Nowell W R."/>
        </authorList>
    </citation>
    <scope>NUCLEOTIDE SEQUENCE</scope>
</reference>
<evidence type="ECO:0000313" key="3">
    <source>
        <dbReference type="EMBL" id="CAF0791954.1"/>
    </source>
</evidence>
<dbReference type="AlphaFoldDB" id="A0A813S952"/>